<feature type="compositionally biased region" description="Pro residues" evidence="4">
    <location>
        <begin position="425"/>
        <end position="447"/>
    </location>
</feature>
<dbReference type="AlphaFoldDB" id="A0A0C9XTL4"/>
<dbReference type="PROSITE" id="PS50082">
    <property type="entry name" value="WD_REPEATS_2"/>
    <property type="match status" value="1"/>
</dbReference>
<reference evidence="7" key="2">
    <citation type="submission" date="2015-01" db="EMBL/GenBank/DDBJ databases">
        <title>Evolutionary Origins and Diversification of the Mycorrhizal Mutualists.</title>
        <authorList>
            <consortium name="DOE Joint Genome Institute"/>
            <consortium name="Mycorrhizal Genomics Consortium"/>
            <person name="Kohler A."/>
            <person name="Kuo A."/>
            <person name="Nagy L.G."/>
            <person name="Floudas D."/>
            <person name="Copeland A."/>
            <person name="Barry K.W."/>
            <person name="Cichocki N."/>
            <person name="Veneault-Fourrey C."/>
            <person name="LaButti K."/>
            <person name="Lindquist E.A."/>
            <person name="Lipzen A."/>
            <person name="Lundell T."/>
            <person name="Morin E."/>
            <person name="Murat C."/>
            <person name="Riley R."/>
            <person name="Ohm R."/>
            <person name="Sun H."/>
            <person name="Tunlid A."/>
            <person name="Henrissat B."/>
            <person name="Grigoriev I.V."/>
            <person name="Hibbett D.S."/>
            <person name="Martin F."/>
        </authorList>
    </citation>
    <scope>NUCLEOTIDE SEQUENCE [LARGE SCALE GENOMIC DNA]</scope>
    <source>
        <strain evidence="7">LaAM-08-1</strain>
    </source>
</reference>
<feature type="region of interest" description="Disordered" evidence="4">
    <location>
        <begin position="1"/>
        <end position="121"/>
    </location>
</feature>
<dbReference type="OrthoDB" id="10260946at2759"/>
<feature type="domain" description="Transcription factor spt8 beta-propeller" evidence="5">
    <location>
        <begin position="140"/>
        <end position="340"/>
    </location>
</feature>
<keyword evidence="7" id="KW-1185">Reference proteome</keyword>
<evidence type="ECO:0000256" key="1">
    <source>
        <dbReference type="ARBA" id="ARBA00022574"/>
    </source>
</evidence>
<sequence>MPNSDSDDDGLDYLEFDGDDDGDGEGEGEPEEEIPDALVADDVTEDGDESQSEESEDASDEDEDDEDEDDQGLPSSAAVPMDVETPEIPVGESTTSSGTSESRSLQPEIEPPPLRKRSLSPAQLRKNALVGSSSFPPRSYTIEAICALPHPVPTHALASSLCMTHLLTGSDDGYIRDYDIFTAVNGKNFLTAPQRHHASVVEGLMKSGQLRFWWENPAMSDASRRLGGANTFEEELTLSPVYSLAMHSDALWTLAGTNAGHINLFTIRHDPGNLCYVMNGHRGPVSSLAMDYQEKGFFSAGWDGEAIQWDLNNGQVVRNFTAHGAQLAAIAVRPVASGYTSVNPPVITAASDSTAGASQLPPSSSADTKSDVDMGEPSLADAQRPPVDSDAKSDISFDPLFDDVPETETPKPEFKLAMPTGVEQQPPPSRLVPSTIPPPKNAPPLLDPPAYATYSPDLLLTASIDGQVIVWDRRVHSPGTGVGRLWMSDKTPPWCLSACWSADGAQIYAGRRNGTVDVWDVRLLGRSGPSNTPRLLKTLRNPSSSGVVSCVVAFPDCRHLACASIDNLRLWNVAESGEPDSSGRPKSGVPFKIIPGHHGGYISQMLVDPAAKFLVSASSNRGWHGDSTRTVFVHDIKHIHY</sequence>
<feature type="compositionally biased region" description="Low complexity" evidence="4">
    <location>
        <begin position="91"/>
        <end position="102"/>
    </location>
</feature>
<evidence type="ECO:0000256" key="2">
    <source>
        <dbReference type="ARBA" id="ARBA00022737"/>
    </source>
</evidence>
<organism evidence="6 7">
    <name type="scientific">Laccaria amethystina LaAM-08-1</name>
    <dbReference type="NCBI Taxonomy" id="1095629"/>
    <lineage>
        <taxon>Eukaryota</taxon>
        <taxon>Fungi</taxon>
        <taxon>Dikarya</taxon>
        <taxon>Basidiomycota</taxon>
        <taxon>Agaricomycotina</taxon>
        <taxon>Agaricomycetes</taxon>
        <taxon>Agaricomycetidae</taxon>
        <taxon>Agaricales</taxon>
        <taxon>Agaricineae</taxon>
        <taxon>Hydnangiaceae</taxon>
        <taxon>Laccaria</taxon>
    </lineage>
</organism>
<keyword evidence="1 3" id="KW-0853">WD repeat</keyword>
<feature type="domain" description="Transcription factor spt8 beta-propeller" evidence="5">
    <location>
        <begin position="455"/>
        <end position="636"/>
    </location>
</feature>
<keyword evidence="2" id="KW-0677">Repeat</keyword>
<reference evidence="6 7" key="1">
    <citation type="submission" date="2014-04" db="EMBL/GenBank/DDBJ databases">
        <authorList>
            <consortium name="DOE Joint Genome Institute"/>
            <person name="Kuo A."/>
            <person name="Kohler A."/>
            <person name="Nagy L.G."/>
            <person name="Floudas D."/>
            <person name="Copeland A."/>
            <person name="Barry K.W."/>
            <person name="Cichocki N."/>
            <person name="Veneault-Fourrey C."/>
            <person name="LaButti K."/>
            <person name="Lindquist E.A."/>
            <person name="Lipzen A."/>
            <person name="Lundell T."/>
            <person name="Morin E."/>
            <person name="Murat C."/>
            <person name="Sun H."/>
            <person name="Tunlid A."/>
            <person name="Henrissat B."/>
            <person name="Grigoriev I.V."/>
            <person name="Hibbett D.S."/>
            <person name="Martin F."/>
            <person name="Nordberg H.P."/>
            <person name="Cantor M.N."/>
            <person name="Hua S.X."/>
        </authorList>
    </citation>
    <scope>NUCLEOTIDE SEQUENCE [LARGE SCALE GENOMIC DNA]</scope>
    <source>
        <strain evidence="6 7">LaAM-08-1</strain>
    </source>
</reference>
<dbReference type="SUPFAM" id="SSF50978">
    <property type="entry name" value="WD40 repeat-like"/>
    <property type="match status" value="1"/>
</dbReference>
<evidence type="ECO:0000313" key="7">
    <source>
        <dbReference type="Proteomes" id="UP000054477"/>
    </source>
</evidence>
<dbReference type="EMBL" id="KN838543">
    <property type="protein sequence ID" value="KIK08296.1"/>
    <property type="molecule type" value="Genomic_DNA"/>
</dbReference>
<dbReference type="InterPro" id="IPR036322">
    <property type="entry name" value="WD40_repeat_dom_sf"/>
</dbReference>
<dbReference type="InterPro" id="IPR001680">
    <property type="entry name" value="WD40_rpt"/>
</dbReference>
<dbReference type="InterPro" id="IPR015943">
    <property type="entry name" value="WD40/YVTN_repeat-like_dom_sf"/>
</dbReference>
<gene>
    <name evidence="6" type="ORF">K443DRAFT_128678</name>
</gene>
<dbReference type="PANTHER" id="PTHR19848">
    <property type="entry name" value="WD40 REPEAT PROTEIN"/>
    <property type="match status" value="1"/>
</dbReference>
<name>A0A0C9XTL4_9AGAR</name>
<evidence type="ECO:0000313" key="6">
    <source>
        <dbReference type="EMBL" id="KIK08296.1"/>
    </source>
</evidence>
<dbReference type="SMART" id="SM00320">
    <property type="entry name" value="WD40"/>
    <property type="match status" value="7"/>
</dbReference>
<feature type="compositionally biased region" description="Acidic residues" evidence="4">
    <location>
        <begin position="1"/>
        <end position="35"/>
    </location>
</feature>
<feature type="repeat" description="WD" evidence="3">
    <location>
        <begin position="278"/>
        <end position="319"/>
    </location>
</feature>
<dbReference type="PANTHER" id="PTHR19848:SF8">
    <property type="entry name" value="F-BOX AND WD REPEAT DOMAIN CONTAINING 7"/>
    <property type="match status" value="1"/>
</dbReference>
<evidence type="ECO:0000256" key="3">
    <source>
        <dbReference type="PROSITE-ProRule" id="PRU00221"/>
    </source>
</evidence>
<evidence type="ECO:0000256" key="4">
    <source>
        <dbReference type="SAM" id="MobiDB-lite"/>
    </source>
</evidence>
<accession>A0A0C9XTL4</accession>
<dbReference type="STRING" id="1095629.A0A0C9XTL4"/>
<dbReference type="HOGENOM" id="CLU_010934_1_1_1"/>
<feature type="compositionally biased region" description="Polar residues" evidence="4">
    <location>
        <begin position="352"/>
        <end position="367"/>
    </location>
</feature>
<dbReference type="Proteomes" id="UP000054477">
    <property type="component" value="Unassembled WGS sequence"/>
</dbReference>
<feature type="compositionally biased region" description="Acidic residues" evidence="4">
    <location>
        <begin position="42"/>
        <end position="71"/>
    </location>
</feature>
<feature type="region of interest" description="Disordered" evidence="4">
    <location>
        <begin position="352"/>
        <end position="448"/>
    </location>
</feature>
<protein>
    <recommendedName>
        <fullName evidence="5">Transcription factor spt8 beta-propeller domain-containing protein</fullName>
    </recommendedName>
</protein>
<evidence type="ECO:0000259" key="5">
    <source>
        <dbReference type="Pfam" id="PF23798"/>
    </source>
</evidence>
<proteinExistence type="predicted"/>
<dbReference type="Gene3D" id="2.130.10.10">
    <property type="entry name" value="YVTN repeat-like/Quinoprotein amine dehydrogenase"/>
    <property type="match status" value="2"/>
</dbReference>
<dbReference type="Pfam" id="PF23798">
    <property type="entry name" value="Beta-prop_SPT8"/>
    <property type="match status" value="2"/>
</dbReference>
<dbReference type="InterPro" id="IPR057544">
    <property type="entry name" value="Beta-prop_SPT8"/>
</dbReference>